<dbReference type="PANTHER" id="PTHR12784">
    <property type="entry name" value="STEERIN"/>
    <property type="match status" value="1"/>
</dbReference>
<sequence length="91" mass="10217">MKTNALCNVALFVSPRTYSENDCTTVAPIDHCLSPTKGDLVYSKTAKQCLEEISGEDPETRRMRTVKNIADLRQNLEETMSSLRGTQISHR</sequence>
<dbReference type="PANTHER" id="PTHR12784:SF18">
    <property type="entry name" value="NEURON NAVIGATOR 3"/>
    <property type="match status" value="1"/>
</dbReference>
<name>A0A4W5KBS4_9TELE</name>
<reference evidence="1" key="3">
    <citation type="submission" date="2025-09" db="UniProtKB">
        <authorList>
            <consortium name="Ensembl"/>
        </authorList>
    </citation>
    <scope>IDENTIFICATION</scope>
</reference>
<keyword evidence="2" id="KW-1185">Reference proteome</keyword>
<proteinExistence type="predicted"/>
<dbReference type="Ensembl" id="ENSHHUT00000009768.1">
    <property type="protein sequence ID" value="ENSHHUP00000009469.1"/>
    <property type="gene ID" value="ENSHHUG00000005757.1"/>
</dbReference>
<organism evidence="1 2">
    <name type="scientific">Hucho hucho</name>
    <name type="common">huchen</name>
    <dbReference type="NCBI Taxonomy" id="62062"/>
    <lineage>
        <taxon>Eukaryota</taxon>
        <taxon>Metazoa</taxon>
        <taxon>Chordata</taxon>
        <taxon>Craniata</taxon>
        <taxon>Vertebrata</taxon>
        <taxon>Euteleostomi</taxon>
        <taxon>Actinopterygii</taxon>
        <taxon>Neopterygii</taxon>
        <taxon>Teleostei</taxon>
        <taxon>Protacanthopterygii</taxon>
        <taxon>Salmoniformes</taxon>
        <taxon>Salmonidae</taxon>
        <taxon>Salmoninae</taxon>
        <taxon>Hucho</taxon>
    </lineage>
</organism>
<protein>
    <submittedName>
        <fullName evidence="1">Uncharacterized protein</fullName>
    </submittedName>
</protein>
<dbReference type="InterPro" id="IPR039041">
    <property type="entry name" value="Nav/unc-53"/>
</dbReference>
<evidence type="ECO:0000313" key="1">
    <source>
        <dbReference type="Ensembl" id="ENSHHUP00000009469.1"/>
    </source>
</evidence>
<evidence type="ECO:0000313" key="2">
    <source>
        <dbReference type="Proteomes" id="UP000314982"/>
    </source>
</evidence>
<dbReference type="Proteomes" id="UP000314982">
    <property type="component" value="Unassembled WGS sequence"/>
</dbReference>
<reference evidence="1" key="2">
    <citation type="submission" date="2025-08" db="UniProtKB">
        <authorList>
            <consortium name="Ensembl"/>
        </authorList>
    </citation>
    <scope>IDENTIFICATION</scope>
</reference>
<reference evidence="2" key="1">
    <citation type="submission" date="2018-06" db="EMBL/GenBank/DDBJ databases">
        <title>Genome assembly of Danube salmon.</title>
        <authorList>
            <person name="Macqueen D.J."/>
            <person name="Gundappa M.K."/>
        </authorList>
    </citation>
    <scope>NUCLEOTIDE SEQUENCE [LARGE SCALE GENOMIC DNA]</scope>
</reference>
<dbReference type="GO" id="GO:0022008">
    <property type="term" value="P:neurogenesis"/>
    <property type="evidence" value="ECO:0007669"/>
    <property type="project" value="InterPro"/>
</dbReference>
<dbReference type="GeneTree" id="ENSGT00940000158014"/>
<dbReference type="AlphaFoldDB" id="A0A4W5KBS4"/>
<accession>A0A4W5KBS4</accession>